<name>A0ABY4JCM3_9BACT</name>
<keyword evidence="3" id="KW-1185">Reference proteome</keyword>
<evidence type="ECO:0000313" key="3">
    <source>
        <dbReference type="Proteomes" id="UP000829647"/>
    </source>
</evidence>
<dbReference type="RefSeq" id="WP_247976567.1">
    <property type="nucleotide sequence ID" value="NZ_CP095848.1"/>
</dbReference>
<protein>
    <recommendedName>
        <fullName evidence="4">LptF/LptG family permease</fullName>
    </recommendedName>
</protein>
<feature type="transmembrane region" description="Helical" evidence="1">
    <location>
        <begin position="105"/>
        <end position="124"/>
    </location>
</feature>
<evidence type="ECO:0008006" key="4">
    <source>
        <dbReference type="Google" id="ProtNLM"/>
    </source>
</evidence>
<keyword evidence="1" id="KW-1133">Transmembrane helix</keyword>
<dbReference type="Proteomes" id="UP000829647">
    <property type="component" value="Chromosome"/>
</dbReference>
<evidence type="ECO:0000313" key="2">
    <source>
        <dbReference type="EMBL" id="UPL50555.1"/>
    </source>
</evidence>
<sequence>MEVNKTSLWDSFKNNIAIFSTLLLVLGLVRITAYYSYYNIDIISYIDLSEALTLSASEFIRTGITMGASFVFNWYSTTDKEIQLNHIDHQVSIQTNFKERLIRHFKLTSVSNFIFVPLLIIYVIAEIKGSQDVKTFRLYFFGLFWAINSRLIFSEIDLKYYKRYGSEISVTFYNSMIIGSLVFVLTYIGARSRAIDNRIDPKQYASMLFNDKVVRTTDDLIYVGKTKENIFLYSKKIDGYYVYPSSEVKLFSLSHIKK</sequence>
<feature type="transmembrane region" description="Helical" evidence="1">
    <location>
        <begin position="173"/>
        <end position="190"/>
    </location>
</feature>
<gene>
    <name evidence="2" type="ORF">MWH26_06510</name>
</gene>
<accession>A0ABY4JCM3</accession>
<dbReference type="EMBL" id="CP095848">
    <property type="protein sequence ID" value="UPL50555.1"/>
    <property type="molecule type" value="Genomic_DNA"/>
</dbReference>
<evidence type="ECO:0000256" key="1">
    <source>
        <dbReference type="SAM" id="Phobius"/>
    </source>
</evidence>
<feature type="transmembrane region" description="Helical" evidence="1">
    <location>
        <begin position="16"/>
        <end position="38"/>
    </location>
</feature>
<organism evidence="2 3">
    <name type="scientific">Hymenobacter sublimis</name>
    <dbReference type="NCBI Taxonomy" id="2933777"/>
    <lineage>
        <taxon>Bacteria</taxon>
        <taxon>Pseudomonadati</taxon>
        <taxon>Bacteroidota</taxon>
        <taxon>Cytophagia</taxon>
        <taxon>Cytophagales</taxon>
        <taxon>Hymenobacteraceae</taxon>
        <taxon>Hymenobacter</taxon>
    </lineage>
</organism>
<keyword evidence="1" id="KW-0472">Membrane</keyword>
<keyword evidence="1" id="KW-0812">Transmembrane</keyword>
<proteinExistence type="predicted"/>
<reference evidence="2 3" key="1">
    <citation type="submission" date="2022-04" db="EMBL/GenBank/DDBJ databases">
        <title>Hymenobacter sp. isolated from the air.</title>
        <authorList>
            <person name="Won M."/>
            <person name="Lee C.-M."/>
            <person name="Woen H.-Y."/>
            <person name="Kwon S.-W."/>
        </authorList>
    </citation>
    <scope>NUCLEOTIDE SEQUENCE [LARGE SCALE GENOMIC DNA]</scope>
    <source>
        <strain evidence="3">5516 S-25</strain>
    </source>
</reference>